<reference evidence="1 2" key="1">
    <citation type="journal article" date="2019" name="Nat. Ecol. Evol.">
        <title>Megaphylogeny resolves global patterns of mushroom evolution.</title>
        <authorList>
            <person name="Varga T."/>
            <person name="Krizsan K."/>
            <person name="Foldi C."/>
            <person name="Dima B."/>
            <person name="Sanchez-Garcia M."/>
            <person name="Sanchez-Ramirez S."/>
            <person name="Szollosi G.J."/>
            <person name="Szarkandi J.G."/>
            <person name="Papp V."/>
            <person name="Albert L."/>
            <person name="Andreopoulos W."/>
            <person name="Angelini C."/>
            <person name="Antonin V."/>
            <person name="Barry K.W."/>
            <person name="Bougher N.L."/>
            <person name="Buchanan P."/>
            <person name="Buyck B."/>
            <person name="Bense V."/>
            <person name="Catcheside P."/>
            <person name="Chovatia M."/>
            <person name="Cooper J."/>
            <person name="Damon W."/>
            <person name="Desjardin D."/>
            <person name="Finy P."/>
            <person name="Geml J."/>
            <person name="Haridas S."/>
            <person name="Hughes K."/>
            <person name="Justo A."/>
            <person name="Karasinski D."/>
            <person name="Kautmanova I."/>
            <person name="Kiss B."/>
            <person name="Kocsube S."/>
            <person name="Kotiranta H."/>
            <person name="LaButti K.M."/>
            <person name="Lechner B.E."/>
            <person name="Liimatainen K."/>
            <person name="Lipzen A."/>
            <person name="Lukacs Z."/>
            <person name="Mihaltcheva S."/>
            <person name="Morgado L.N."/>
            <person name="Niskanen T."/>
            <person name="Noordeloos M.E."/>
            <person name="Ohm R.A."/>
            <person name="Ortiz-Santana B."/>
            <person name="Ovrebo C."/>
            <person name="Racz N."/>
            <person name="Riley R."/>
            <person name="Savchenko A."/>
            <person name="Shiryaev A."/>
            <person name="Soop K."/>
            <person name="Spirin V."/>
            <person name="Szebenyi C."/>
            <person name="Tomsovsky M."/>
            <person name="Tulloss R.E."/>
            <person name="Uehling J."/>
            <person name="Grigoriev I.V."/>
            <person name="Vagvolgyi C."/>
            <person name="Papp T."/>
            <person name="Martin F.M."/>
            <person name="Miettinen O."/>
            <person name="Hibbett D.S."/>
            <person name="Nagy L.G."/>
        </authorList>
    </citation>
    <scope>NUCLEOTIDE SEQUENCE [LARGE SCALE GENOMIC DNA]</scope>
    <source>
        <strain evidence="1 2">CBS 166.37</strain>
    </source>
</reference>
<dbReference type="EMBL" id="ML213604">
    <property type="protein sequence ID" value="TFK38106.1"/>
    <property type="molecule type" value="Genomic_DNA"/>
</dbReference>
<accession>A0A5C3M1A6</accession>
<evidence type="ECO:0008006" key="3">
    <source>
        <dbReference type="Google" id="ProtNLM"/>
    </source>
</evidence>
<evidence type="ECO:0000313" key="1">
    <source>
        <dbReference type="EMBL" id="TFK38106.1"/>
    </source>
</evidence>
<protein>
    <recommendedName>
        <fullName evidence="3">F-box domain-containing protein</fullName>
    </recommendedName>
</protein>
<proteinExistence type="predicted"/>
<keyword evidence="2" id="KW-1185">Reference proteome</keyword>
<name>A0A5C3M1A6_9AGAR</name>
<evidence type="ECO:0000313" key="2">
    <source>
        <dbReference type="Proteomes" id="UP000308652"/>
    </source>
</evidence>
<dbReference type="OrthoDB" id="2745898at2759"/>
<sequence>MNTPRRMTSLPPELVAIIIDYLDGDTETLAACSTFSRDFLHAHQRQLFHTVYLAYRSEKDTLSFDLHAKIWEFADLLRESPRLAKYVKKLYLNAYSPSKAHVKLETLDKDTLLLILPMLSELQELSLGHGDWQLVSSPLQVAFTTIFKSKVLRSLHLEKMDVPASFFDEFHCLKELAVSRYTAIGRHPHARDGRIKLESLTSFNNMDMLELLLDSQSPLSIKGARVFHWRGRDFDVKHIPTVEDALYDCCASLEELTLPYPVSGGLPPDEILDISFLTALKSIKLTSRGTFSNCRRQQDDPRFPSLIAQLPEFASHLEKIVLILYIPPWGRLIPPDLTAVDQVLLTTNWARLRHIEIIIHEPLSEDDMDADVVNILYNAMPVLWAHSTLQTNFCCRSRVHTYSLICSNYCY</sequence>
<dbReference type="Proteomes" id="UP000308652">
    <property type="component" value="Unassembled WGS sequence"/>
</dbReference>
<organism evidence="1 2">
    <name type="scientific">Crucibulum laeve</name>
    <dbReference type="NCBI Taxonomy" id="68775"/>
    <lineage>
        <taxon>Eukaryota</taxon>
        <taxon>Fungi</taxon>
        <taxon>Dikarya</taxon>
        <taxon>Basidiomycota</taxon>
        <taxon>Agaricomycotina</taxon>
        <taxon>Agaricomycetes</taxon>
        <taxon>Agaricomycetidae</taxon>
        <taxon>Agaricales</taxon>
        <taxon>Agaricineae</taxon>
        <taxon>Nidulariaceae</taxon>
        <taxon>Crucibulum</taxon>
    </lineage>
</organism>
<dbReference type="AlphaFoldDB" id="A0A5C3M1A6"/>
<dbReference type="STRING" id="68775.A0A5C3M1A6"/>
<gene>
    <name evidence="1" type="ORF">BDQ12DRAFT_723469</name>
</gene>